<evidence type="ECO:0008006" key="3">
    <source>
        <dbReference type="Google" id="ProtNLM"/>
    </source>
</evidence>
<keyword evidence="2" id="KW-1185">Reference proteome</keyword>
<comment type="caution">
    <text evidence="1">The sequence shown here is derived from an EMBL/GenBank/DDBJ whole genome shotgun (WGS) entry which is preliminary data.</text>
</comment>
<dbReference type="Proteomes" id="UP001148838">
    <property type="component" value="Unassembled WGS sequence"/>
</dbReference>
<evidence type="ECO:0000313" key="2">
    <source>
        <dbReference type="Proteomes" id="UP001148838"/>
    </source>
</evidence>
<proteinExistence type="predicted"/>
<reference evidence="1 2" key="1">
    <citation type="journal article" date="2022" name="Allergy">
        <title>Genome assembly and annotation of Periplaneta americana reveal a comprehensive cockroach allergen profile.</title>
        <authorList>
            <person name="Wang L."/>
            <person name="Xiong Q."/>
            <person name="Saelim N."/>
            <person name="Wang L."/>
            <person name="Nong W."/>
            <person name="Wan A.T."/>
            <person name="Shi M."/>
            <person name="Liu X."/>
            <person name="Cao Q."/>
            <person name="Hui J.H.L."/>
            <person name="Sookrung N."/>
            <person name="Leung T.F."/>
            <person name="Tungtrongchitr A."/>
            <person name="Tsui S.K.W."/>
        </authorList>
    </citation>
    <scope>NUCLEOTIDE SEQUENCE [LARGE SCALE GENOMIC DNA]</scope>
    <source>
        <strain evidence="1">PWHHKU_190912</strain>
    </source>
</reference>
<evidence type="ECO:0000313" key="1">
    <source>
        <dbReference type="EMBL" id="KAJ4437282.1"/>
    </source>
</evidence>
<accession>A0ABQ8SUB2</accession>
<gene>
    <name evidence="1" type="ORF">ANN_17420</name>
</gene>
<organism evidence="1 2">
    <name type="scientific">Periplaneta americana</name>
    <name type="common">American cockroach</name>
    <name type="synonym">Blatta americana</name>
    <dbReference type="NCBI Taxonomy" id="6978"/>
    <lineage>
        <taxon>Eukaryota</taxon>
        <taxon>Metazoa</taxon>
        <taxon>Ecdysozoa</taxon>
        <taxon>Arthropoda</taxon>
        <taxon>Hexapoda</taxon>
        <taxon>Insecta</taxon>
        <taxon>Pterygota</taxon>
        <taxon>Neoptera</taxon>
        <taxon>Polyneoptera</taxon>
        <taxon>Dictyoptera</taxon>
        <taxon>Blattodea</taxon>
        <taxon>Blattoidea</taxon>
        <taxon>Blattidae</taxon>
        <taxon>Blattinae</taxon>
        <taxon>Periplaneta</taxon>
    </lineage>
</organism>
<protein>
    <recommendedName>
        <fullName evidence="3">DUF659 domain-containing protein</fullName>
    </recommendedName>
</protein>
<sequence length="372" mass="42157">MNTVHDCLASHLHRKNITHPVNVYHAMGFLWMRATCHYAQHWTEAVTSASSIRIPEANWDKFPVQPYENVVIIRLLGINKEKVLVLYSDAAFYTLKVGGALSVFYPDMVHFTCLAHGLHQMAEIIKAKFPEGNGLLSATKSFSAIPYGLQGPQIWLPQIFFLRGYLKDRVFKRHSENLEQLRQFILQEMTTFTPEILQAVYDNMVKRNEHFEAMKSVVEIFSPESASSVRESMSAFQDSKSGDVTTYLCEQLECKEKELFVVVTSEVEQNQSWQYGSHDDKNLIGNNIDCFAEESVGNHHSHIHLEATRELLPNFSTCSSTRITPNVDNKAALASNIEGSPADGNMDSVTQHMMCNISNKRTINSPLLDLNR</sequence>
<name>A0ABQ8SUB2_PERAM</name>
<dbReference type="EMBL" id="JAJSOF020000021">
    <property type="protein sequence ID" value="KAJ4437282.1"/>
    <property type="molecule type" value="Genomic_DNA"/>
</dbReference>